<evidence type="ECO:0000313" key="1">
    <source>
        <dbReference type="EMBL" id="KAL2792964.1"/>
    </source>
</evidence>
<accession>A0ABR4G1S2</accession>
<keyword evidence="2" id="KW-1185">Reference proteome</keyword>
<dbReference type="Proteomes" id="UP001610563">
    <property type="component" value="Unassembled WGS sequence"/>
</dbReference>
<comment type="caution">
    <text evidence="1">The sequence shown here is derived from an EMBL/GenBank/DDBJ whole genome shotgun (WGS) entry which is preliminary data.</text>
</comment>
<name>A0ABR4G1S2_9EURO</name>
<proteinExistence type="predicted"/>
<dbReference type="EMBL" id="JBFTWV010000064">
    <property type="protein sequence ID" value="KAL2792964.1"/>
    <property type="molecule type" value="Genomic_DNA"/>
</dbReference>
<sequence>MEIQLIVLVVSRVLQCRLVGSRKKRRRLEREGEMEGRGDMCPIITSFLLSGSHPFSVRCMHSLCPAHKAHSNFCALLFPAIRSRAYLQVSMNPEQQEMIQKKEGITLLIWGYPWFTY</sequence>
<organism evidence="1 2">
    <name type="scientific">Aspergillus keveii</name>
    <dbReference type="NCBI Taxonomy" id="714993"/>
    <lineage>
        <taxon>Eukaryota</taxon>
        <taxon>Fungi</taxon>
        <taxon>Dikarya</taxon>
        <taxon>Ascomycota</taxon>
        <taxon>Pezizomycotina</taxon>
        <taxon>Eurotiomycetes</taxon>
        <taxon>Eurotiomycetidae</taxon>
        <taxon>Eurotiales</taxon>
        <taxon>Aspergillaceae</taxon>
        <taxon>Aspergillus</taxon>
        <taxon>Aspergillus subgen. Nidulantes</taxon>
    </lineage>
</organism>
<evidence type="ECO:0000313" key="2">
    <source>
        <dbReference type="Proteomes" id="UP001610563"/>
    </source>
</evidence>
<gene>
    <name evidence="1" type="ORF">BJX66DRAFT_234730</name>
</gene>
<protein>
    <submittedName>
        <fullName evidence="1">Uncharacterized protein</fullName>
    </submittedName>
</protein>
<reference evidence="1 2" key="1">
    <citation type="submission" date="2024-07" db="EMBL/GenBank/DDBJ databases">
        <title>Section-level genome sequencing and comparative genomics of Aspergillus sections Usti and Cavernicolus.</title>
        <authorList>
            <consortium name="Lawrence Berkeley National Laboratory"/>
            <person name="Nybo J.L."/>
            <person name="Vesth T.C."/>
            <person name="Theobald S."/>
            <person name="Frisvad J.C."/>
            <person name="Larsen T.O."/>
            <person name="Kjaerboelling I."/>
            <person name="Rothschild-Mancinelli K."/>
            <person name="Lyhne E.K."/>
            <person name="Kogle M.E."/>
            <person name="Barry K."/>
            <person name="Clum A."/>
            <person name="Na H."/>
            <person name="Ledsgaard L."/>
            <person name="Lin J."/>
            <person name="Lipzen A."/>
            <person name="Kuo A."/>
            <person name="Riley R."/>
            <person name="Mondo S."/>
            <person name="Labutti K."/>
            <person name="Haridas S."/>
            <person name="Pangalinan J."/>
            <person name="Salamov A.A."/>
            <person name="Simmons B.A."/>
            <person name="Magnuson J.K."/>
            <person name="Chen J."/>
            <person name="Drula E."/>
            <person name="Henrissat B."/>
            <person name="Wiebenga A."/>
            <person name="Lubbers R.J."/>
            <person name="Gomes A.C."/>
            <person name="Makela M.R."/>
            <person name="Stajich J."/>
            <person name="Grigoriev I.V."/>
            <person name="Mortensen U.H."/>
            <person name="De Vries R.P."/>
            <person name="Baker S.E."/>
            <person name="Andersen M.R."/>
        </authorList>
    </citation>
    <scope>NUCLEOTIDE SEQUENCE [LARGE SCALE GENOMIC DNA]</scope>
    <source>
        <strain evidence="1 2">CBS 209.92</strain>
    </source>
</reference>